<feature type="transmembrane region" description="Helical" evidence="2">
    <location>
        <begin position="143"/>
        <end position="170"/>
    </location>
</feature>
<dbReference type="EMBL" id="JAFIQS010000009">
    <property type="protein sequence ID" value="KAG5165523.1"/>
    <property type="molecule type" value="Genomic_DNA"/>
</dbReference>
<protein>
    <submittedName>
        <fullName evidence="3">Uncharacterized protein</fullName>
    </submittedName>
</protein>
<reference evidence="3" key="1">
    <citation type="submission" date="2021-02" db="EMBL/GenBank/DDBJ databases">
        <title>Psilocybe cubensis genome.</title>
        <authorList>
            <person name="Mckernan K.J."/>
            <person name="Crawford S."/>
            <person name="Trippe A."/>
            <person name="Kane L.T."/>
            <person name="Mclaughlin S."/>
        </authorList>
    </citation>
    <scope>NUCLEOTIDE SEQUENCE [LARGE SCALE GENOMIC DNA]</scope>
    <source>
        <strain evidence="3">MGC-MH-2018</strain>
    </source>
</reference>
<feature type="transmembrane region" description="Helical" evidence="2">
    <location>
        <begin position="100"/>
        <end position="123"/>
    </location>
</feature>
<feature type="region of interest" description="Disordered" evidence="1">
    <location>
        <begin position="241"/>
        <end position="283"/>
    </location>
</feature>
<name>A0A8H7XTP8_PSICU</name>
<evidence type="ECO:0000256" key="2">
    <source>
        <dbReference type="SAM" id="Phobius"/>
    </source>
</evidence>
<sequence length="310" mass="33560">MAAPGPSGPPVVVGGPPSIPHSALVQQKQGQATTIWAIGAILYLANRYFGALQLSFVVSLVANAWGPSACNLGALISTVISQLILGSRVYAIYGQSKPIAALLGVTLVVEIVIGGISISTTSARPSVPGPPSAQPPCGALMGPFGWLLAFWVIPLLYDSLTFILTAWKAYDFWKKEVNTPLFSVMWRDGILYFFAIFSMNAANVIIFLTVPKALRAVNLTPTLILEIVLSCRLVLNLRESHGRSTPRPYYPKGSSNGRLRSDSSRGNGTSTEEKNTSNFEDTDITLQPARKLDTYNSNIKITQLHEQWRA</sequence>
<proteinExistence type="predicted"/>
<keyword evidence="2" id="KW-0472">Membrane</keyword>
<dbReference type="AlphaFoldDB" id="A0A8H7XTP8"/>
<feature type="compositionally biased region" description="Polar residues" evidence="1">
    <location>
        <begin position="253"/>
        <end position="270"/>
    </location>
</feature>
<feature type="transmembrane region" description="Helical" evidence="2">
    <location>
        <begin position="72"/>
        <end position="93"/>
    </location>
</feature>
<feature type="transmembrane region" description="Helical" evidence="2">
    <location>
        <begin position="190"/>
        <end position="210"/>
    </location>
</feature>
<evidence type="ECO:0000313" key="3">
    <source>
        <dbReference type="EMBL" id="KAG5165523.1"/>
    </source>
</evidence>
<evidence type="ECO:0000256" key="1">
    <source>
        <dbReference type="SAM" id="MobiDB-lite"/>
    </source>
</evidence>
<keyword evidence="2" id="KW-1133">Transmembrane helix</keyword>
<organism evidence="3">
    <name type="scientific">Psilocybe cubensis</name>
    <name type="common">Psychedelic mushroom</name>
    <name type="synonym">Stropharia cubensis</name>
    <dbReference type="NCBI Taxonomy" id="181762"/>
    <lineage>
        <taxon>Eukaryota</taxon>
        <taxon>Fungi</taxon>
        <taxon>Dikarya</taxon>
        <taxon>Basidiomycota</taxon>
        <taxon>Agaricomycotina</taxon>
        <taxon>Agaricomycetes</taxon>
        <taxon>Agaricomycetidae</taxon>
        <taxon>Agaricales</taxon>
        <taxon>Agaricineae</taxon>
        <taxon>Strophariaceae</taxon>
        <taxon>Psilocybe</taxon>
    </lineage>
</organism>
<comment type="caution">
    <text evidence="3">The sequence shown here is derived from an EMBL/GenBank/DDBJ whole genome shotgun (WGS) entry which is preliminary data.</text>
</comment>
<keyword evidence="2" id="KW-0812">Transmembrane</keyword>
<gene>
    <name evidence="3" type="ORF">JR316_009102</name>
</gene>
<accession>A0A8H7XTP8</accession>